<sequence>MPSTHQLVPQHDPDDLDLERQLDSKDSLKDGILAAGADGQQPSVEDTISTRAKLTQLGFYFLCNVALTIYNKLILGKFPHPWLLTALHTGSASIGCYILRMRGTITRTQLDWNEEMTLLAFSVLFTVNIAISNVSLAMVSVPFHQIARSTTPVITVAAYRLLFGRAYSTKTYLSLIPIVLGVGMTTYGEYYFTLAGFLLTFLGVFLAVAKTIATNRIMTGSLKLSPMETLMRMSPLAFFQALLIAWISGELSGAIAGATAPAAAVASEVAAPAVGGAAAVAARVVARAVGDSPLSMALALLGNGILAFALNVSSFTANKAAGALTMTVCGNVKQCLTVLLGIVFFNVTIGFTNGVGMLVSLAGAAWYSFVELQQKAKAAMPK</sequence>
<feature type="transmembrane region" description="Helical" evidence="8">
    <location>
        <begin position="269"/>
        <end position="286"/>
    </location>
</feature>
<feature type="transmembrane region" description="Helical" evidence="8">
    <location>
        <begin position="337"/>
        <end position="370"/>
    </location>
</feature>
<comment type="function">
    <text evidence="1">Involved in the import of GDP-mannose from the cytoplasm into the Golgi lumen.</text>
</comment>
<evidence type="ECO:0000256" key="6">
    <source>
        <dbReference type="ARBA" id="ARBA00022989"/>
    </source>
</evidence>
<dbReference type="InterPro" id="IPR050186">
    <property type="entry name" value="TPT_transporter"/>
</dbReference>
<keyword evidence="11" id="KW-1185">Reference proteome</keyword>
<feature type="domain" description="Sugar phosphate transporter" evidence="9">
    <location>
        <begin position="57"/>
        <end position="368"/>
    </location>
</feature>
<comment type="similarity">
    <text evidence="3">Belongs to the TPT transporter family. SLC35D subfamily.</text>
</comment>
<evidence type="ECO:0000256" key="5">
    <source>
        <dbReference type="ARBA" id="ARBA00022692"/>
    </source>
</evidence>
<dbReference type="Proteomes" id="UP001583186">
    <property type="component" value="Unassembled WGS sequence"/>
</dbReference>
<evidence type="ECO:0000256" key="1">
    <source>
        <dbReference type="ARBA" id="ARBA00003420"/>
    </source>
</evidence>
<feature type="transmembrane region" description="Helical" evidence="8">
    <location>
        <begin position="81"/>
        <end position="99"/>
    </location>
</feature>
<evidence type="ECO:0000256" key="4">
    <source>
        <dbReference type="ARBA" id="ARBA00011182"/>
    </source>
</evidence>
<feature type="transmembrane region" description="Helical" evidence="8">
    <location>
        <begin position="230"/>
        <end position="249"/>
    </location>
</feature>
<gene>
    <name evidence="10" type="ORF">Sste5346_009985</name>
</gene>
<keyword evidence="5 8" id="KW-0812">Transmembrane</keyword>
<dbReference type="Pfam" id="PF03151">
    <property type="entry name" value="TPT"/>
    <property type="match status" value="1"/>
</dbReference>
<comment type="subunit">
    <text evidence="4">Homooligomer.</text>
</comment>
<reference evidence="10 11" key="1">
    <citation type="journal article" date="2024" name="IMA Fungus">
        <title>IMA Genome - F19 : A genome assembly and annotation guide to empower mycologists, including annotated draft genome sequences of Ceratocystis pirilliformis, Diaporthe australafricana, Fusarium ophioides, Paecilomyces lecythidis, and Sporothrix stenoceras.</title>
        <authorList>
            <person name="Aylward J."/>
            <person name="Wilson A.M."/>
            <person name="Visagie C.M."/>
            <person name="Spraker J."/>
            <person name="Barnes I."/>
            <person name="Buitendag C."/>
            <person name="Ceriani C."/>
            <person name="Del Mar Angel L."/>
            <person name="du Plessis D."/>
            <person name="Fuchs T."/>
            <person name="Gasser K."/>
            <person name="Kramer D."/>
            <person name="Li W."/>
            <person name="Munsamy K."/>
            <person name="Piso A."/>
            <person name="Price J.L."/>
            <person name="Sonnekus B."/>
            <person name="Thomas C."/>
            <person name="van der Nest A."/>
            <person name="van Dijk A."/>
            <person name="van Heerden A."/>
            <person name="van Vuuren N."/>
            <person name="Yilmaz N."/>
            <person name="Duong T.A."/>
            <person name="van der Merwe N.A."/>
            <person name="Wingfield M.J."/>
            <person name="Wingfield B.D."/>
        </authorList>
    </citation>
    <scope>NUCLEOTIDE SEQUENCE [LARGE SCALE GENOMIC DNA]</scope>
    <source>
        <strain evidence="10 11">CMW 5346</strain>
    </source>
</reference>
<organism evidence="10 11">
    <name type="scientific">Sporothrix stenoceras</name>
    <dbReference type="NCBI Taxonomy" id="5173"/>
    <lineage>
        <taxon>Eukaryota</taxon>
        <taxon>Fungi</taxon>
        <taxon>Dikarya</taxon>
        <taxon>Ascomycota</taxon>
        <taxon>Pezizomycotina</taxon>
        <taxon>Sordariomycetes</taxon>
        <taxon>Sordariomycetidae</taxon>
        <taxon>Ophiostomatales</taxon>
        <taxon>Ophiostomataceae</taxon>
        <taxon>Sporothrix</taxon>
    </lineage>
</organism>
<evidence type="ECO:0000313" key="10">
    <source>
        <dbReference type="EMBL" id="KAL1887810.1"/>
    </source>
</evidence>
<evidence type="ECO:0000256" key="7">
    <source>
        <dbReference type="ARBA" id="ARBA00023136"/>
    </source>
</evidence>
<dbReference type="PANTHER" id="PTHR11132">
    <property type="entry name" value="SOLUTE CARRIER FAMILY 35"/>
    <property type="match status" value="1"/>
</dbReference>
<comment type="subcellular location">
    <subcellularLocation>
        <location evidence="2">Endoplasmic reticulum membrane</location>
        <topology evidence="2">Multi-pass membrane protein</topology>
    </subcellularLocation>
</comment>
<keyword evidence="7 8" id="KW-0472">Membrane</keyword>
<evidence type="ECO:0000256" key="3">
    <source>
        <dbReference type="ARBA" id="ARBA00010425"/>
    </source>
</evidence>
<proteinExistence type="inferred from homology"/>
<comment type="caution">
    <text evidence="10">The sequence shown here is derived from an EMBL/GenBank/DDBJ whole genome shotgun (WGS) entry which is preliminary data.</text>
</comment>
<name>A0ABR3YIG6_9PEZI</name>
<accession>A0ABR3YIG6</accession>
<dbReference type="InterPro" id="IPR004853">
    <property type="entry name" value="Sugar_P_trans_dom"/>
</dbReference>
<feature type="transmembrane region" description="Helical" evidence="8">
    <location>
        <begin position="119"/>
        <end position="143"/>
    </location>
</feature>
<evidence type="ECO:0000259" key="9">
    <source>
        <dbReference type="Pfam" id="PF03151"/>
    </source>
</evidence>
<evidence type="ECO:0000313" key="11">
    <source>
        <dbReference type="Proteomes" id="UP001583186"/>
    </source>
</evidence>
<protein>
    <recommendedName>
        <fullName evidence="9">Sugar phosphate transporter domain-containing protein</fullName>
    </recommendedName>
</protein>
<feature type="transmembrane region" description="Helical" evidence="8">
    <location>
        <begin position="57"/>
        <end position="75"/>
    </location>
</feature>
<evidence type="ECO:0000256" key="8">
    <source>
        <dbReference type="SAM" id="Phobius"/>
    </source>
</evidence>
<keyword evidence="6 8" id="KW-1133">Transmembrane helix</keyword>
<evidence type="ECO:0000256" key="2">
    <source>
        <dbReference type="ARBA" id="ARBA00004477"/>
    </source>
</evidence>
<dbReference type="EMBL" id="JAWCUI010000108">
    <property type="protein sequence ID" value="KAL1887810.1"/>
    <property type="molecule type" value="Genomic_DNA"/>
</dbReference>
<feature type="transmembrane region" description="Helical" evidence="8">
    <location>
        <begin position="298"/>
        <end position="317"/>
    </location>
</feature>
<feature type="transmembrane region" description="Helical" evidence="8">
    <location>
        <begin position="190"/>
        <end position="209"/>
    </location>
</feature>